<sequence length="176" mass="17232">MHAKCTGAETGGGHAGGASCVGAFVGTVTTGTSGGFTGTVPARAGDRVCAVAHNTGPIVGSADIGCIALAVAVDPVGAVDQFDRSGTDLVLKGWAVDGDTAGALDLHVYQDGAFTGSARADGPLAVPPAGYPEYGTAHGYTIRIPERGTGRTRSASTPSTSARAASTRSWGAGSTP</sequence>
<feature type="region of interest" description="Disordered" evidence="1">
    <location>
        <begin position="143"/>
        <end position="176"/>
    </location>
</feature>
<name>A0ABP4PEX3_9ACTN</name>
<reference evidence="3" key="1">
    <citation type="journal article" date="2019" name="Int. J. Syst. Evol. Microbiol.">
        <title>The Global Catalogue of Microorganisms (GCM) 10K type strain sequencing project: providing services to taxonomists for standard genome sequencing and annotation.</title>
        <authorList>
            <consortium name="The Broad Institute Genomics Platform"/>
            <consortium name="The Broad Institute Genome Sequencing Center for Infectious Disease"/>
            <person name="Wu L."/>
            <person name="Ma J."/>
        </authorList>
    </citation>
    <scope>NUCLEOTIDE SEQUENCE [LARGE SCALE GENOMIC DNA]</scope>
    <source>
        <strain evidence="3">JCM 15933</strain>
    </source>
</reference>
<gene>
    <name evidence="2" type="ORF">GCM10009827_117460</name>
</gene>
<evidence type="ECO:0000313" key="3">
    <source>
        <dbReference type="Proteomes" id="UP001501470"/>
    </source>
</evidence>
<proteinExistence type="predicted"/>
<dbReference type="PROSITE" id="PS51257">
    <property type="entry name" value="PROKAR_LIPOPROTEIN"/>
    <property type="match status" value="1"/>
</dbReference>
<keyword evidence="3" id="KW-1185">Reference proteome</keyword>
<comment type="caution">
    <text evidence="2">The sequence shown here is derived from an EMBL/GenBank/DDBJ whole genome shotgun (WGS) entry which is preliminary data.</text>
</comment>
<evidence type="ECO:0000256" key="1">
    <source>
        <dbReference type="SAM" id="MobiDB-lite"/>
    </source>
</evidence>
<accession>A0ABP4PEX3</accession>
<feature type="compositionally biased region" description="Low complexity" evidence="1">
    <location>
        <begin position="151"/>
        <end position="176"/>
    </location>
</feature>
<dbReference type="EMBL" id="BAAAQD010000057">
    <property type="protein sequence ID" value="GAA1576113.1"/>
    <property type="molecule type" value="Genomic_DNA"/>
</dbReference>
<dbReference type="Proteomes" id="UP001501470">
    <property type="component" value="Unassembled WGS sequence"/>
</dbReference>
<protein>
    <submittedName>
        <fullName evidence="2">Uncharacterized protein</fullName>
    </submittedName>
</protein>
<evidence type="ECO:0000313" key="2">
    <source>
        <dbReference type="EMBL" id="GAA1576113.1"/>
    </source>
</evidence>
<organism evidence="2 3">
    <name type="scientific">Dactylosporangium maewongense</name>
    <dbReference type="NCBI Taxonomy" id="634393"/>
    <lineage>
        <taxon>Bacteria</taxon>
        <taxon>Bacillati</taxon>
        <taxon>Actinomycetota</taxon>
        <taxon>Actinomycetes</taxon>
        <taxon>Micromonosporales</taxon>
        <taxon>Micromonosporaceae</taxon>
        <taxon>Dactylosporangium</taxon>
    </lineage>
</organism>